<feature type="transmembrane region" description="Helical" evidence="2">
    <location>
        <begin position="44"/>
        <end position="66"/>
    </location>
</feature>
<sequence length="322" mass="35509">MALDPSAFQKTYVYETRAPVAEVLADLKSLEALDAKAEQKRRTLWITAWSLLAFSILGCALLSLLVGQLSFEQQDALAGMPLLVGVASFVAGIVLFILRARAGRTDLDNRRYGLLATLLKRFQVDLDVNAPVDVKLDLAPRDEERKCVGKTKRGRWDCENFTDAWLSLQGRFADGTHLHVSMVEHLQKRKRYGRSSSGKTKLKTKRKGKTLLQVGLRVKPERFPGLAGLHAHAKQAARLPPGVALSRLDVAEDRLSMRVVLDQEWSVLTTKPAPPAGETPQGRAPPATQDAARAATMMLLSLYQVLGATRRRSTSPGRQQPV</sequence>
<dbReference type="RefSeq" id="WP_171413397.1">
    <property type="nucleotide sequence ID" value="NZ_JABFJW010000051.1"/>
</dbReference>
<evidence type="ECO:0000256" key="2">
    <source>
        <dbReference type="SAM" id="Phobius"/>
    </source>
</evidence>
<keyword evidence="2" id="KW-0472">Membrane</keyword>
<dbReference type="Proteomes" id="UP000528460">
    <property type="component" value="Unassembled WGS sequence"/>
</dbReference>
<evidence type="ECO:0000313" key="4">
    <source>
        <dbReference type="Proteomes" id="UP000528460"/>
    </source>
</evidence>
<name>A0A7Y4NDU2_9BACT</name>
<dbReference type="EMBL" id="JABFJW010000051">
    <property type="protein sequence ID" value="NOK09190.1"/>
    <property type="molecule type" value="Genomic_DNA"/>
</dbReference>
<reference evidence="3 4" key="1">
    <citation type="submission" date="2020-05" db="EMBL/GenBank/DDBJ databases">
        <authorList>
            <person name="Whitworth D."/>
        </authorList>
    </citation>
    <scope>NUCLEOTIDE SEQUENCE [LARGE SCALE GENOMIC DNA]</scope>
    <source>
        <strain evidence="3 4">CA046A</strain>
    </source>
</reference>
<gene>
    <name evidence="3" type="ORF">HNS30_09120</name>
</gene>
<organism evidence="3 4">
    <name type="scientific">Corallococcus exercitus</name>
    <dbReference type="NCBI Taxonomy" id="2316736"/>
    <lineage>
        <taxon>Bacteria</taxon>
        <taxon>Pseudomonadati</taxon>
        <taxon>Myxococcota</taxon>
        <taxon>Myxococcia</taxon>
        <taxon>Myxococcales</taxon>
        <taxon>Cystobacterineae</taxon>
        <taxon>Myxococcaceae</taxon>
        <taxon>Corallococcus</taxon>
    </lineage>
</organism>
<protein>
    <submittedName>
        <fullName evidence="3">Uncharacterized protein</fullName>
    </submittedName>
</protein>
<feature type="transmembrane region" description="Helical" evidence="2">
    <location>
        <begin position="78"/>
        <end position="98"/>
    </location>
</feature>
<accession>A0A7Y4NDU2</accession>
<proteinExistence type="predicted"/>
<feature type="region of interest" description="Disordered" evidence="1">
    <location>
        <begin position="270"/>
        <end position="290"/>
    </location>
</feature>
<keyword evidence="2" id="KW-0812">Transmembrane</keyword>
<keyword evidence="2" id="KW-1133">Transmembrane helix</keyword>
<evidence type="ECO:0000256" key="1">
    <source>
        <dbReference type="SAM" id="MobiDB-lite"/>
    </source>
</evidence>
<comment type="caution">
    <text evidence="3">The sequence shown here is derived from an EMBL/GenBank/DDBJ whole genome shotgun (WGS) entry which is preliminary data.</text>
</comment>
<evidence type="ECO:0000313" key="3">
    <source>
        <dbReference type="EMBL" id="NOK09190.1"/>
    </source>
</evidence>
<dbReference type="AlphaFoldDB" id="A0A7Y4NDU2"/>